<protein>
    <submittedName>
        <fullName evidence="1">Uncharacterized protein</fullName>
    </submittedName>
</protein>
<evidence type="ECO:0000313" key="1">
    <source>
        <dbReference type="EMBL" id="SEL98157.1"/>
    </source>
</evidence>
<evidence type="ECO:0000313" key="2">
    <source>
        <dbReference type="Proteomes" id="UP000183015"/>
    </source>
</evidence>
<name>A0A1H7UP70_STRJI</name>
<dbReference type="RefSeq" id="WP_161791223.1">
    <property type="nucleotide sequence ID" value="NZ_BBPN01000008.1"/>
</dbReference>
<keyword evidence="2" id="KW-1185">Reference proteome</keyword>
<gene>
    <name evidence="1" type="ORF">SAMN05414137_11651</name>
</gene>
<reference evidence="2" key="1">
    <citation type="submission" date="2016-10" db="EMBL/GenBank/DDBJ databases">
        <authorList>
            <person name="Varghese N."/>
        </authorList>
    </citation>
    <scope>NUCLEOTIDE SEQUENCE [LARGE SCALE GENOMIC DNA]</scope>
    <source>
        <strain evidence="2">DSM 45096 / BCRC 16803 / CGMCC 4.1857 / CIP 109030 / JCM 12277 / KCTC 19219 / NBRC 100920 / 33214</strain>
    </source>
</reference>
<proteinExistence type="predicted"/>
<dbReference type="STRING" id="235985.SAMN05414137_11651"/>
<dbReference type="Proteomes" id="UP000183015">
    <property type="component" value="Unassembled WGS sequence"/>
</dbReference>
<dbReference type="AlphaFoldDB" id="A0A1H7UP70"/>
<organism evidence="1 2">
    <name type="scientific">Streptacidiphilus jiangxiensis</name>
    <dbReference type="NCBI Taxonomy" id="235985"/>
    <lineage>
        <taxon>Bacteria</taxon>
        <taxon>Bacillati</taxon>
        <taxon>Actinomycetota</taxon>
        <taxon>Actinomycetes</taxon>
        <taxon>Kitasatosporales</taxon>
        <taxon>Streptomycetaceae</taxon>
        <taxon>Streptacidiphilus</taxon>
    </lineage>
</organism>
<sequence>MNDSDAAWLFDHARLGDLFTVQGKDATTPYGGPGKGYAEWNLTWDQWQARSALHH</sequence>
<accession>A0A1H7UP70</accession>
<dbReference type="EMBL" id="FOAZ01000016">
    <property type="protein sequence ID" value="SEL98157.1"/>
    <property type="molecule type" value="Genomic_DNA"/>
</dbReference>